<dbReference type="Pfam" id="PF00248">
    <property type="entry name" value="Aldo_ket_red"/>
    <property type="match status" value="1"/>
</dbReference>
<proteinExistence type="inferred from homology"/>
<keyword evidence="2" id="KW-0521">NADP</keyword>
<evidence type="ECO:0000313" key="6">
    <source>
        <dbReference type="Proteomes" id="UP001370348"/>
    </source>
</evidence>
<name>A0ABZ2LXZ0_9BACT</name>
<dbReference type="Gene3D" id="3.20.20.100">
    <property type="entry name" value="NADP-dependent oxidoreductase domain"/>
    <property type="match status" value="1"/>
</dbReference>
<protein>
    <submittedName>
        <fullName evidence="5">Aldo/keto reductase</fullName>
    </submittedName>
</protein>
<keyword evidence="3" id="KW-0560">Oxidoreductase</keyword>
<dbReference type="PROSITE" id="PS00062">
    <property type="entry name" value="ALDOKETO_REDUCTASE_2"/>
    <property type="match status" value="1"/>
</dbReference>
<dbReference type="PIRSF" id="PIRSF000097">
    <property type="entry name" value="AKR"/>
    <property type="match status" value="1"/>
</dbReference>
<reference evidence="5 6" key="1">
    <citation type="submission" date="2021-12" db="EMBL/GenBank/DDBJ databases">
        <title>Discovery of the Pendulisporaceae a myxobacterial family with distinct sporulation behavior and unique specialized metabolism.</title>
        <authorList>
            <person name="Garcia R."/>
            <person name="Popoff A."/>
            <person name="Bader C.D."/>
            <person name="Loehr J."/>
            <person name="Walesch S."/>
            <person name="Walt C."/>
            <person name="Boldt J."/>
            <person name="Bunk B."/>
            <person name="Haeckl F.J.F.P.J."/>
            <person name="Gunesch A.P."/>
            <person name="Birkelbach J."/>
            <person name="Nuebel U."/>
            <person name="Pietschmann T."/>
            <person name="Bach T."/>
            <person name="Mueller R."/>
        </authorList>
    </citation>
    <scope>NUCLEOTIDE SEQUENCE [LARGE SCALE GENOMIC DNA]</scope>
    <source>
        <strain evidence="5 6">MSr11954</strain>
    </source>
</reference>
<gene>
    <name evidence="5" type="ORF">LZC94_00655</name>
</gene>
<accession>A0ABZ2LXZ0</accession>
<sequence length="275" mass="30808">MNQDVSTATLNLRSGGAIPQIGLGVWQMSPHVTRGAVLNALHAGYRHIDTARIYGNEAEVGAAVRESGIPREEIFVTTKLWNEDQGYESARRAFDTSLRKLGLDYVDLYLIHWPVKEKRRESWRALEKIHADGLARSIGVSNFLVNHLEELLGDAKERPEVNQIEIHPFLQQRDTRALCAKYGIVVEAYSPLVRGKRHDNPVLRRAAKRVGKTPAQVLLRWGIQHGLVIIPKSADPGRQKQNAELFDFSLDAEAMSAIDALEQGQATGWDPRDQP</sequence>
<dbReference type="PANTHER" id="PTHR43827:SF3">
    <property type="entry name" value="NADP-DEPENDENT OXIDOREDUCTASE DOMAIN-CONTAINING PROTEIN"/>
    <property type="match status" value="1"/>
</dbReference>
<evidence type="ECO:0000256" key="1">
    <source>
        <dbReference type="ARBA" id="ARBA00007905"/>
    </source>
</evidence>
<evidence type="ECO:0000313" key="5">
    <source>
        <dbReference type="EMBL" id="WXB15789.1"/>
    </source>
</evidence>
<dbReference type="EMBL" id="CP089984">
    <property type="protein sequence ID" value="WXB15789.1"/>
    <property type="molecule type" value="Genomic_DNA"/>
</dbReference>
<dbReference type="InterPro" id="IPR020471">
    <property type="entry name" value="AKR"/>
</dbReference>
<dbReference type="PROSITE" id="PS00063">
    <property type="entry name" value="ALDOKETO_REDUCTASE_3"/>
    <property type="match status" value="1"/>
</dbReference>
<evidence type="ECO:0000259" key="4">
    <source>
        <dbReference type="Pfam" id="PF00248"/>
    </source>
</evidence>
<dbReference type="CDD" id="cd19071">
    <property type="entry name" value="AKR_AKR1-5-like"/>
    <property type="match status" value="1"/>
</dbReference>
<organism evidence="5 6">
    <name type="scientific">Pendulispora albinea</name>
    <dbReference type="NCBI Taxonomy" id="2741071"/>
    <lineage>
        <taxon>Bacteria</taxon>
        <taxon>Pseudomonadati</taxon>
        <taxon>Myxococcota</taxon>
        <taxon>Myxococcia</taxon>
        <taxon>Myxococcales</taxon>
        <taxon>Sorangiineae</taxon>
        <taxon>Pendulisporaceae</taxon>
        <taxon>Pendulispora</taxon>
    </lineage>
</organism>
<dbReference type="PROSITE" id="PS00798">
    <property type="entry name" value="ALDOKETO_REDUCTASE_1"/>
    <property type="match status" value="1"/>
</dbReference>
<dbReference type="InterPro" id="IPR036812">
    <property type="entry name" value="NAD(P)_OxRdtase_dom_sf"/>
</dbReference>
<dbReference type="PRINTS" id="PR00069">
    <property type="entry name" value="ALDKETRDTASE"/>
</dbReference>
<feature type="domain" description="NADP-dependent oxidoreductase" evidence="4">
    <location>
        <begin position="21"/>
        <end position="262"/>
    </location>
</feature>
<evidence type="ECO:0000256" key="2">
    <source>
        <dbReference type="ARBA" id="ARBA00022857"/>
    </source>
</evidence>
<dbReference type="InterPro" id="IPR023210">
    <property type="entry name" value="NADP_OxRdtase_dom"/>
</dbReference>
<evidence type="ECO:0000256" key="3">
    <source>
        <dbReference type="ARBA" id="ARBA00023002"/>
    </source>
</evidence>
<dbReference type="Proteomes" id="UP001370348">
    <property type="component" value="Chromosome"/>
</dbReference>
<keyword evidence="6" id="KW-1185">Reference proteome</keyword>
<dbReference type="PANTHER" id="PTHR43827">
    <property type="entry name" value="2,5-DIKETO-D-GLUCONIC ACID REDUCTASE"/>
    <property type="match status" value="1"/>
</dbReference>
<dbReference type="InterPro" id="IPR018170">
    <property type="entry name" value="Aldo/ket_reductase_CS"/>
</dbReference>
<dbReference type="SUPFAM" id="SSF51430">
    <property type="entry name" value="NAD(P)-linked oxidoreductase"/>
    <property type="match status" value="1"/>
</dbReference>
<comment type="similarity">
    <text evidence="1">Belongs to the aldo/keto reductase family.</text>
</comment>
<dbReference type="RefSeq" id="WP_394825423.1">
    <property type="nucleotide sequence ID" value="NZ_CP089984.1"/>
</dbReference>